<protein>
    <submittedName>
        <fullName evidence="1">Uncharacterized protein</fullName>
    </submittedName>
</protein>
<reference evidence="1 2" key="1">
    <citation type="submission" date="2024-07" db="EMBL/GenBank/DDBJ databases">
        <title>Section-level genome sequencing and comparative genomics of Aspergillus sections Usti and Cavernicolus.</title>
        <authorList>
            <consortium name="Lawrence Berkeley National Laboratory"/>
            <person name="Nybo J.L."/>
            <person name="Vesth T.C."/>
            <person name="Theobald S."/>
            <person name="Frisvad J.C."/>
            <person name="Larsen T.O."/>
            <person name="Kjaerboelling I."/>
            <person name="Rothschild-Mancinelli K."/>
            <person name="Lyhne E.K."/>
            <person name="Kogle M.E."/>
            <person name="Barry K."/>
            <person name="Clum A."/>
            <person name="Na H."/>
            <person name="Ledsgaard L."/>
            <person name="Lin J."/>
            <person name="Lipzen A."/>
            <person name="Kuo A."/>
            <person name="Riley R."/>
            <person name="Mondo S."/>
            <person name="LaButti K."/>
            <person name="Haridas S."/>
            <person name="Pangalinan J."/>
            <person name="Salamov A.A."/>
            <person name="Simmons B.A."/>
            <person name="Magnuson J.K."/>
            <person name="Chen J."/>
            <person name="Drula E."/>
            <person name="Henrissat B."/>
            <person name="Wiebenga A."/>
            <person name="Lubbers R.J."/>
            <person name="Gomes A.C."/>
            <person name="Macurrencykelacurrency M.R."/>
            <person name="Stajich J."/>
            <person name="Grigoriev I.V."/>
            <person name="Mortensen U.H."/>
            <person name="De vries R.P."/>
            <person name="Baker S.E."/>
            <person name="Andersen M.R."/>
        </authorList>
    </citation>
    <scope>NUCLEOTIDE SEQUENCE [LARGE SCALE GENOMIC DNA]</scope>
    <source>
        <strain evidence="1 2">CBS 756.74</strain>
    </source>
</reference>
<dbReference type="Proteomes" id="UP001610444">
    <property type="component" value="Unassembled WGS sequence"/>
</dbReference>
<evidence type="ECO:0000313" key="1">
    <source>
        <dbReference type="EMBL" id="KAL2841541.1"/>
    </source>
</evidence>
<dbReference type="GeneID" id="98162058"/>
<dbReference type="EMBL" id="JBFXLR010000057">
    <property type="protein sequence ID" value="KAL2841541.1"/>
    <property type="molecule type" value="Genomic_DNA"/>
</dbReference>
<proteinExistence type="predicted"/>
<organism evidence="1 2">
    <name type="scientific">Aspergillus pseudodeflectus</name>
    <dbReference type="NCBI Taxonomy" id="176178"/>
    <lineage>
        <taxon>Eukaryota</taxon>
        <taxon>Fungi</taxon>
        <taxon>Dikarya</taxon>
        <taxon>Ascomycota</taxon>
        <taxon>Pezizomycotina</taxon>
        <taxon>Eurotiomycetes</taxon>
        <taxon>Eurotiomycetidae</taxon>
        <taxon>Eurotiales</taxon>
        <taxon>Aspergillaceae</taxon>
        <taxon>Aspergillus</taxon>
        <taxon>Aspergillus subgen. Nidulantes</taxon>
    </lineage>
</organism>
<accession>A0ABR4JP09</accession>
<gene>
    <name evidence="1" type="ORF">BJX68DRAFT_271170</name>
</gene>
<keyword evidence="2" id="KW-1185">Reference proteome</keyword>
<name>A0ABR4JP09_9EURO</name>
<sequence length="163" mass="18530">MLILPLFDTLGVLLTDDNNISSISHLRPSQIESNHHHHHDHNHRRHYPYLTRTASYRPSQSQGIPPKDHITPTTKIHLQPNTLTTTIPLTNPLPRVHSHIQKQFQRSTEGIHREYQIIRLRRILKSIPALADAEAYSSHHEFVNENPTPLTAIASAVEGAKVA</sequence>
<dbReference type="RefSeq" id="XP_070894636.1">
    <property type="nucleotide sequence ID" value="XM_071046894.1"/>
</dbReference>
<comment type="caution">
    <text evidence="1">The sequence shown here is derived from an EMBL/GenBank/DDBJ whole genome shotgun (WGS) entry which is preliminary data.</text>
</comment>
<evidence type="ECO:0000313" key="2">
    <source>
        <dbReference type="Proteomes" id="UP001610444"/>
    </source>
</evidence>